<comment type="caution">
    <text evidence="2">The sequence shown here is derived from an EMBL/GenBank/DDBJ whole genome shotgun (WGS) entry which is preliminary data.</text>
</comment>
<feature type="region of interest" description="Disordered" evidence="1">
    <location>
        <begin position="86"/>
        <end position="192"/>
    </location>
</feature>
<feature type="compositionally biased region" description="Basic and acidic residues" evidence="1">
    <location>
        <begin position="12"/>
        <end position="31"/>
    </location>
</feature>
<name>A0A8T0R0A7_PANVG</name>
<dbReference type="EMBL" id="CM029048">
    <property type="protein sequence ID" value="KAG2578992.1"/>
    <property type="molecule type" value="Genomic_DNA"/>
</dbReference>
<keyword evidence="3" id="KW-1185">Reference proteome</keyword>
<gene>
    <name evidence="2" type="ORF">PVAP13_6NG143803</name>
</gene>
<proteinExistence type="predicted"/>
<organism evidence="2 3">
    <name type="scientific">Panicum virgatum</name>
    <name type="common">Blackwell switchgrass</name>
    <dbReference type="NCBI Taxonomy" id="38727"/>
    <lineage>
        <taxon>Eukaryota</taxon>
        <taxon>Viridiplantae</taxon>
        <taxon>Streptophyta</taxon>
        <taxon>Embryophyta</taxon>
        <taxon>Tracheophyta</taxon>
        <taxon>Spermatophyta</taxon>
        <taxon>Magnoliopsida</taxon>
        <taxon>Liliopsida</taxon>
        <taxon>Poales</taxon>
        <taxon>Poaceae</taxon>
        <taxon>PACMAD clade</taxon>
        <taxon>Panicoideae</taxon>
        <taxon>Panicodae</taxon>
        <taxon>Paniceae</taxon>
        <taxon>Panicinae</taxon>
        <taxon>Panicum</taxon>
        <taxon>Panicum sect. Hiantes</taxon>
    </lineage>
</organism>
<evidence type="ECO:0000313" key="2">
    <source>
        <dbReference type="EMBL" id="KAG2578992.1"/>
    </source>
</evidence>
<feature type="region of interest" description="Disordered" evidence="1">
    <location>
        <begin position="1"/>
        <end position="50"/>
    </location>
</feature>
<feature type="compositionally biased region" description="Basic and acidic residues" evidence="1">
    <location>
        <begin position="39"/>
        <end position="50"/>
    </location>
</feature>
<sequence length="192" mass="20367">MEKCGRGAVQVRQEDEKMASADQTRQDDGVGVHHRRAGDKRSRTGEDRVEQLDFKFGSFSPRDLTIVPLKHKSYPLGLHSLTLARHGRRASATAHATPPSASLAAASAPGDAFPPLSSRTSSPQSLLSPASPSMPPAAASAGGPPDASDGYGRGSGPGLRRGEAGDSAYDLAMSNIRPEQREGDEQQREERK</sequence>
<evidence type="ECO:0000313" key="3">
    <source>
        <dbReference type="Proteomes" id="UP000823388"/>
    </source>
</evidence>
<accession>A0A8T0R0A7</accession>
<dbReference type="Proteomes" id="UP000823388">
    <property type="component" value="Chromosome 6N"/>
</dbReference>
<protein>
    <submittedName>
        <fullName evidence="2">Uncharacterized protein</fullName>
    </submittedName>
</protein>
<dbReference type="AlphaFoldDB" id="A0A8T0R0A7"/>
<evidence type="ECO:0000256" key="1">
    <source>
        <dbReference type="SAM" id="MobiDB-lite"/>
    </source>
</evidence>
<feature type="compositionally biased region" description="Basic and acidic residues" evidence="1">
    <location>
        <begin position="178"/>
        <end position="192"/>
    </location>
</feature>
<reference evidence="2" key="1">
    <citation type="submission" date="2020-05" db="EMBL/GenBank/DDBJ databases">
        <title>WGS assembly of Panicum virgatum.</title>
        <authorList>
            <person name="Lovell J.T."/>
            <person name="Jenkins J."/>
            <person name="Shu S."/>
            <person name="Juenger T.E."/>
            <person name="Schmutz J."/>
        </authorList>
    </citation>
    <scope>NUCLEOTIDE SEQUENCE</scope>
    <source>
        <strain evidence="2">AP13</strain>
    </source>
</reference>
<feature type="compositionally biased region" description="Low complexity" evidence="1">
    <location>
        <begin position="90"/>
        <end position="149"/>
    </location>
</feature>